<name>A0A0D0IP79_9MICO</name>
<accession>A0A0D0IP79</accession>
<dbReference type="EMBL" id="JXSQ01000003">
    <property type="protein sequence ID" value="KIP53364.1"/>
    <property type="molecule type" value="Genomic_DNA"/>
</dbReference>
<dbReference type="AlphaFoldDB" id="A0A0D0IP79"/>
<comment type="caution">
    <text evidence="1">The sequence shown here is derived from an EMBL/GenBank/DDBJ whole genome shotgun (WGS) entry which is preliminary data.</text>
</comment>
<proteinExistence type="predicted"/>
<dbReference type="Proteomes" id="UP000032120">
    <property type="component" value="Unassembled WGS sequence"/>
</dbReference>
<protein>
    <submittedName>
        <fullName evidence="1">Bacteriocin-protection protein</fullName>
    </submittedName>
</protein>
<reference evidence="1 2" key="1">
    <citation type="submission" date="2015-01" db="EMBL/GenBank/DDBJ databases">
        <title>Draft genome sequence of Leucobacter komagatae strain VKM ST2845.</title>
        <authorList>
            <person name="Karlyshev A.V."/>
            <person name="Kudryashova E.B."/>
        </authorList>
    </citation>
    <scope>NUCLEOTIDE SEQUENCE [LARGE SCALE GENOMIC DNA]</scope>
    <source>
        <strain evidence="1 2">VKM ST2845</strain>
    </source>
</reference>
<dbReference type="OrthoDB" id="9796999at2"/>
<dbReference type="Pfam" id="PF13376">
    <property type="entry name" value="OmdA"/>
    <property type="match status" value="1"/>
</dbReference>
<evidence type="ECO:0000313" key="2">
    <source>
        <dbReference type="Proteomes" id="UP000032120"/>
    </source>
</evidence>
<dbReference type="RefSeq" id="WP_042543096.1">
    <property type="nucleotide sequence ID" value="NZ_JXSQ01000003.1"/>
</dbReference>
<gene>
    <name evidence="1" type="ORF">SD72_03825</name>
</gene>
<keyword evidence="2" id="KW-1185">Reference proteome</keyword>
<evidence type="ECO:0000313" key="1">
    <source>
        <dbReference type="EMBL" id="KIP53364.1"/>
    </source>
</evidence>
<sequence>MVDTLFFDDADAFSEWLEVHHKHTPEVWVLFHKKGSGKTSQSWSEAVDIALCFGWIDGLRKSVDGDSYRVRFTPRKRNSVWSAVNVKKVEALTQLGKMRPEGLELFNCRTDAEGYSSDTRTAELDPAYEKQFREHQEAWERFSAFAPSYRRDAAWWVMSAKREETRVKRLDTLISSSREGLRVPAFRAQRASTV</sequence>
<organism evidence="1 2">
    <name type="scientific">Leucobacter komagatae</name>
    <dbReference type="NCBI Taxonomy" id="55969"/>
    <lineage>
        <taxon>Bacteria</taxon>
        <taxon>Bacillati</taxon>
        <taxon>Actinomycetota</taxon>
        <taxon>Actinomycetes</taxon>
        <taxon>Micrococcales</taxon>
        <taxon>Microbacteriaceae</taxon>
        <taxon>Leucobacter</taxon>
    </lineage>
</organism>